<evidence type="ECO:0000256" key="1">
    <source>
        <dbReference type="SAM" id="MobiDB-lite"/>
    </source>
</evidence>
<evidence type="ECO:0000313" key="4">
    <source>
        <dbReference type="EMBL" id="EME40994.1"/>
    </source>
</evidence>
<feature type="compositionally biased region" description="Basic and acidic residues" evidence="1">
    <location>
        <begin position="469"/>
        <end position="497"/>
    </location>
</feature>
<proteinExistence type="predicted"/>
<dbReference type="Proteomes" id="UP000016933">
    <property type="component" value="Unassembled WGS sequence"/>
</dbReference>
<evidence type="ECO:0000313" key="5">
    <source>
        <dbReference type="Proteomes" id="UP000016933"/>
    </source>
</evidence>
<evidence type="ECO:0000256" key="2">
    <source>
        <dbReference type="SAM" id="Phobius"/>
    </source>
</evidence>
<protein>
    <submittedName>
        <fullName evidence="4">Uncharacterized protein</fullName>
    </submittedName>
</protein>
<feature type="compositionally biased region" description="Polar residues" evidence="1">
    <location>
        <begin position="438"/>
        <end position="465"/>
    </location>
</feature>
<feature type="compositionally biased region" description="Basic and acidic residues" evidence="1">
    <location>
        <begin position="396"/>
        <end position="422"/>
    </location>
</feature>
<feature type="compositionally biased region" description="Basic and acidic residues" evidence="1">
    <location>
        <begin position="336"/>
        <end position="366"/>
    </location>
</feature>
<feature type="transmembrane region" description="Helical" evidence="2">
    <location>
        <begin position="266"/>
        <end position="286"/>
    </location>
</feature>
<reference evidence="4 5" key="2">
    <citation type="journal article" date="2012" name="PLoS Pathog.">
        <title>Diverse lifestyles and strategies of plant pathogenesis encoded in the genomes of eighteen Dothideomycetes fungi.</title>
        <authorList>
            <person name="Ohm R.A."/>
            <person name="Feau N."/>
            <person name="Henrissat B."/>
            <person name="Schoch C.L."/>
            <person name="Horwitz B.A."/>
            <person name="Barry K.W."/>
            <person name="Condon B.J."/>
            <person name="Copeland A.C."/>
            <person name="Dhillon B."/>
            <person name="Glaser F."/>
            <person name="Hesse C.N."/>
            <person name="Kosti I."/>
            <person name="LaButti K."/>
            <person name="Lindquist E.A."/>
            <person name="Lucas S."/>
            <person name="Salamov A.A."/>
            <person name="Bradshaw R.E."/>
            <person name="Ciuffetti L."/>
            <person name="Hamelin R.C."/>
            <person name="Kema G.H.J."/>
            <person name="Lawrence C."/>
            <person name="Scott J.A."/>
            <person name="Spatafora J.W."/>
            <person name="Turgeon B.G."/>
            <person name="de Wit P.J.G.M."/>
            <person name="Zhong S."/>
            <person name="Goodwin S.B."/>
            <person name="Grigoriev I.V."/>
        </authorList>
    </citation>
    <scope>NUCLEOTIDE SEQUENCE [LARGE SCALE GENOMIC DNA]</scope>
    <source>
        <strain evidence="5">NZE10 / CBS 128990</strain>
    </source>
</reference>
<dbReference type="STRING" id="675120.N1PFV1"/>
<feature type="chain" id="PRO_5004108779" evidence="3">
    <location>
        <begin position="19"/>
        <end position="505"/>
    </location>
</feature>
<keyword evidence="2" id="KW-0472">Membrane</keyword>
<keyword evidence="2" id="KW-0812">Transmembrane</keyword>
<dbReference type="OrthoDB" id="4204700at2759"/>
<feature type="region of interest" description="Disordered" evidence="1">
    <location>
        <begin position="309"/>
        <end position="505"/>
    </location>
</feature>
<dbReference type="OMA" id="GRFNPNE"/>
<dbReference type="HOGENOM" id="CLU_055147_0_0_1"/>
<dbReference type="eggNOG" id="ENOG502S320">
    <property type="taxonomic scope" value="Eukaryota"/>
</dbReference>
<feature type="signal peptide" evidence="3">
    <location>
        <begin position="1"/>
        <end position="18"/>
    </location>
</feature>
<name>N1PFV1_DOTSN</name>
<sequence length="505" mass="55346">MFLLKLFWICSWRKAASGSEKCSRGTNTGDGQEEDVFGFAGHSDDAVGNGYDTVAKTDLRGKCGDVEARGALRSTQQVPNTNHIVLYPTILSIVPTTMVLEDATSTPDFQDAFTSSDSLPSSSPDLYSGDRYPQVLETRDPSYIAISPGIYVNTQTLPTPFLTSKHHPALNKSILETCQQASALLNRPVRQEEADALAFHFARALRIGSYGAPLGVAVGTALFYRGYANGTNRFPGWTPDKQKFTFTQFGPLKGTRAKIMWQSLRFSAYGIVGTVLGGMFVGSYALTAGSAGRLMDPRLKELGEKIRERAKSGKGGELLPGQMAGGREVDQSAGMRTRDGETFDMARQRRGVQRSEREGKASRGEMVDDASPTGGMFMSDYQDSGTPNDSGIMSDGHVKQRDSQVRFDEAKKETQQSRDDGSRATPKSSGSAWERLRQQANSGAPGQSSMKNSRDASSTGDSFMFSQAEEDRQLPRVEQQKQFDQRVEREREGKDFESQTGGWRK</sequence>
<dbReference type="EMBL" id="KB446543">
    <property type="protein sequence ID" value="EME40994.1"/>
    <property type="molecule type" value="Genomic_DNA"/>
</dbReference>
<dbReference type="AlphaFoldDB" id="N1PFV1"/>
<accession>N1PFV1</accession>
<keyword evidence="2" id="KW-1133">Transmembrane helix</keyword>
<keyword evidence="5" id="KW-1185">Reference proteome</keyword>
<organism evidence="4 5">
    <name type="scientific">Dothistroma septosporum (strain NZE10 / CBS 128990)</name>
    <name type="common">Red band needle blight fungus</name>
    <name type="synonym">Mycosphaerella pini</name>
    <dbReference type="NCBI Taxonomy" id="675120"/>
    <lineage>
        <taxon>Eukaryota</taxon>
        <taxon>Fungi</taxon>
        <taxon>Dikarya</taxon>
        <taxon>Ascomycota</taxon>
        <taxon>Pezizomycotina</taxon>
        <taxon>Dothideomycetes</taxon>
        <taxon>Dothideomycetidae</taxon>
        <taxon>Mycosphaerellales</taxon>
        <taxon>Mycosphaerellaceae</taxon>
        <taxon>Dothistroma</taxon>
    </lineage>
</organism>
<keyword evidence="3" id="KW-0732">Signal</keyword>
<feature type="compositionally biased region" description="Polar residues" evidence="1">
    <location>
        <begin position="381"/>
        <end position="391"/>
    </location>
</feature>
<gene>
    <name evidence="4" type="ORF">DOTSEDRAFT_82475</name>
</gene>
<reference evidence="5" key="1">
    <citation type="journal article" date="2012" name="PLoS Genet.">
        <title>The genomes of the fungal plant pathogens Cladosporium fulvum and Dothistroma septosporum reveal adaptation to different hosts and lifestyles but also signatures of common ancestry.</title>
        <authorList>
            <person name="de Wit P.J.G.M."/>
            <person name="van der Burgt A."/>
            <person name="Oekmen B."/>
            <person name="Stergiopoulos I."/>
            <person name="Abd-Elsalam K.A."/>
            <person name="Aerts A.L."/>
            <person name="Bahkali A.H."/>
            <person name="Beenen H.G."/>
            <person name="Chettri P."/>
            <person name="Cox M.P."/>
            <person name="Datema E."/>
            <person name="de Vries R.P."/>
            <person name="Dhillon B."/>
            <person name="Ganley A.R."/>
            <person name="Griffiths S.A."/>
            <person name="Guo Y."/>
            <person name="Hamelin R.C."/>
            <person name="Henrissat B."/>
            <person name="Kabir M.S."/>
            <person name="Jashni M.K."/>
            <person name="Kema G."/>
            <person name="Klaubauf S."/>
            <person name="Lapidus A."/>
            <person name="Levasseur A."/>
            <person name="Lindquist E."/>
            <person name="Mehrabi R."/>
            <person name="Ohm R.A."/>
            <person name="Owen T.J."/>
            <person name="Salamov A."/>
            <person name="Schwelm A."/>
            <person name="Schijlen E."/>
            <person name="Sun H."/>
            <person name="van den Burg H.A."/>
            <person name="van Ham R.C.H.J."/>
            <person name="Zhang S."/>
            <person name="Goodwin S.B."/>
            <person name="Grigoriev I.V."/>
            <person name="Collemare J."/>
            <person name="Bradshaw R.E."/>
        </authorList>
    </citation>
    <scope>NUCLEOTIDE SEQUENCE [LARGE SCALE GENOMIC DNA]</scope>
    <source>
        <strain evidence="5">NZE10 / CBS 128990</strain>
    </source>
</reference>
<evidence type="ECO:0000256" key="3">
    <source>
        <dbReference type="SAM" id="SignalP"/>
    </source>
</evidence>